<dbReference type="EMBL" id="VYYT01000091">
    <property type="protein sequence ID" value="KAK2770630.1"/>
    <property type="molecule type" value="Genomic_DNA"/>
</dbReference>
<sequence>MNVSPGKKNIPLTTYCYTEPIPEAEDLAKLVHVRLCADLLHGQLVHAQAALKAATHHRYKGVIGIKRI</sequence>
<organism evidence="1 2">
    <name type="scientific">Colletotrichum kahawae</name>
    <name type="common">Coffee berry disease fungus</name>
    <dbReference type="NCBI Taxonomy" id="34407"/>
    <lineage>
        <taxon>Eukaryota</taxon>
        <taxon>Fungi</taxon>
        <taxon>Dikarya</taxon>
        <taxon>Ascomycota</taxon>
        <taxon>Pezizomycotina</taxon>
        <taxon>Sordariomycetes</taxon>
        <taxon>Hypocreomycetidae</taxon>
        <taxon>Glomerellales</taxon>
        <taxon>Glomerellaceae</taxon>
        <taxon>Colletotrichum</taxon>
        <taxon>Colletotrichum gloeosporioides species complex</taxon>
    </lineage>
</organism>
<reference evidence="1" key="1">
    <citation type="submission" date="2023-02" db="EMBL/GenBank/DDBJ databases">
        <title>Colletotrichum kahawae CIFC_Que2 genome sequencing and assembly.</title>
        <authorList>
            <person name="Baroncelli R."/>
        </authorList>
    </citation>
    <scope>NUCLEOTIDE SEQUENCE</scope>
    <source>
        <strain evidence="1">CIFC_Que2</strain>
    </source>
</reference>
<protein>
    <submittedName>
        <fullName evidence="1">Uncharacterized protein</fullName>
    </submittedName>
</protein>
<dbReference type="Proteomes" id="UP001281614">
    <property type="component" value="Unassembled WGS sequence"/>
</dbReference>
<name>A0AAD9YLC5_COLKA</name>
<keyword evidence="2" id="KW-1185">Reference proteome</keyword>
<gene>
    <name evidence="1" type="ORF">CKAH01_14601</name>
</gene>
<proteinExistence type="predicted"/>
<dbReference type="AlphaFoldDB" id="A0AAD9YLC5"/>
<accession>A0AAD9YLC5</accession>
<evidence type="ECO:0000313" key="2">
    <source>
        <dbReference type="Proteomes" id="UP001281614"/>
    </source>
</evidence>
<comment type="caution">
    <text evidence="1">The sequence shown here is derived from an EMBL/GenBank/DDBJ whole genome shotgun (WGS) entry which is preliminary data.</text>
</comment>
<evidence type="ECO:0000313" key="1">
    <source>
        <dbReference type="EMBL" id="KAK2770630.1"/>
    </source>
</evidence>